<dbReference type="InterPro" id="IPR001080">
    <property type="entry name" value="3Fe4S_ferredoxin"/>
</dbReference>
<organism evidence="8 9">
    <name type="scientific">Clostridium tarantellae</name>
    <dbReference type="NCBI Taxonomy" id="39493"/>
    <lineage>
        <taxon>Bacteria</taxon>
        <taxon>Bacillati</taxon>
        <taxon>Bacillota</taxon>
        <taxon>Clostridia</taxon>
        <taxon>Eubacteriales</taxon>
        <taxon>Clostridiaceae</taxon>
        <taxon>Clostridium</taxon>
    </lineage>
</organism>
<sequence>MRAVVDEEVCIGCGMCVESCPEVFTLDENGKAIADNEFIPEYVLNRAEESYEDCPVNAISIEDGKD</sequence>
<keyword evidence="2 6" id="KW-0479">Metal-binding</keyword>
<proteinExistence type="predicted"/>
<evidence type="ECO:0000259" key="7">
    <source>
        <dbReference type="PROSITE" id="PS51379"/>
    </source>
</evidence>
<dbReference type="PANTHER" id="PTHR36923:SF3">
    <property type="entry name" value="FERREDOXIN"/>
    <property type="match status" value="1"/>
</dbReference>
<keyword evidence="5 6" id="KW-0411">Iron-sulfur</keyword>
<dbReference type="AlphaFoldDB" id="A0A6I1MNR9"/>
<comment type="caution">
    <text evidence="8">The sequence shown here is derived from an EMBL/GenBank/DDBJ whole genome shotgun (WGS) entry which is preliminary data.</text>
</comment>
<protein>
    <recommendedName>
        <fullName evidence="6">Ferredoxin</fullName>
    </recommendedName>
</protein>
<evidence type="ECO:0000256" key="2">
    <source>
        <dbReference type="ARBA" id="ARBA00022723"/>
    </source>
</evidence>
<keyword evidence="3 6" id="KW-0249">Electron transport</keyword>
<evidence type="ECO:0000256" key="3">
    <source>
        <dbReference type="ARBA" id="ARBA00022982"/>
    </source>
</evidence>
<dbReference type="Pfam" id="PF13459">
    <property type="entry name" value="Fer4_15"/>
    <property type="match status" value="1"/>
</dbReference>
<dbReference type="PROSITE" id="PS51379">
    <property type="entry name" value="4FE4S_FER_2"/>
    <property type="match status" value="1"/>
</dbReference>
<evidence type="ECO:0000313" key="9">
    <source>
        <dbReference type="Proteomes" id="UP000430345"/>
    </source>
</evidence>
<dbReference type="SUPFAM" id="SSF54862">
    <property type="entry name" value="4Fe-4S ferredoxins"/>
    <property type="match status" value="1"/>
</dbReference>
<keyword evidence="4 6" id="KW-0408">Iron</keyword>
<dbReference type="OrthoDB" id="9803319at2"/>
<accession>A0A6I1MNR9</accession>
<comment type="function">
    <text evidence="6">Ferredoxins are iron-sulfur proteins that transfer electrons in a wide variety of metabolic reactions.</text>
</comment>
<dbReference type="InterPro" id="IPR017896">
    <property type="entry name" value="4Fe4S_Fe-S-bd"/>
</dbReference>
<keyword evidence="1 6" id="KW-0813">Transport</keyword>
<evidence type="ECO:0000256" key="4">
    <source>
        <dbReference type="ARBA" id="ARBA00023004"/>
    </source>
</evidence>
<dbReference type="Gene3D" id="3.30.70.20">
    <property type="match status" value="1"/>
</dbReference>
<keyword evidence="9" id="KW-1185">Reference proteome</keyword>
<dbReference type="EMBL" id="WHJC01000281">
    <property type="protein sequence ID" value="MPQ44684.1"/>
    <property type="molecule type" value="Genomic_DNA"/>
</dbReference>
<gene>
    <name evidence="8" type="ORF">GBZ86_13155</name>
</gene>
<reference evidence="8 9" key="1">
    <citation type="submission" date="2019-10" db="EMBL/GenBank/DDBJ databases">
        <title>The Genome Sequence of Clostridium tarantellae Isolated from Fish Brain.</title>
        <authorList>
            <person name="Bano L."/>
            <person name="Kiel M."/>
            <person name="Sales G."/>
            <person name="Doxey A.C."/>
            <person name="Mansfield M.J."/>
            <person name="Schiavone M."/>
            <person name="Rossetto O."/>
            <person name="Pirazzini M."/>
            <person name="Dobrindt U."/>
            <person name="Montecucco C."/>
        </authorList>
    </citation>
    <scope>NUCLEOTIDE SEQUENCE [LARGE SCALE GENOMIC DNA]</scope>
    <source>
        <strain evidence="8 9">DSM 3997</strain>
    </source>
</reference>
<name>A0A6I1MNR9_9CLOT</name>
<dbReference type="RefSeq" id="WP_152891353.1">
    <property type="nucleotide sequence ID" value="NZ_WHJC01000281.1"/>
</dbReference>
<dbReference type="InterPro" id="IPR017900">
    <property type="entry name" value="4Fe4S_Fe_S_CS"/>
</dbReference>
<dbReference type="PRINTS" id="PR00352">
    <property type="entry name" value="3FE4SFRDOXIN"/>
</dbReference>
<dbReference type="PANTHER" id="PTHR36923">
    <property type="entry name" value="FERREDOXIN"/>
    <property type="match status" value="1"/>
</dbReference>
<dbReference type="Proteomes" id="UP000430345">
    <property type="component" value="Unassembled WGS sequence"/>
</dbReference>
<dbReference type="PROSITE" id="PS00198">
    <property type="entry name" value="4FE4S_FER_1"/>
    <property type="match status" value="1"/>
</dbReference>
<evidence type="ECO:0000256" key="6">
    <source>
        <dbReference type="RuleBase" id="RU368020"/>
    </source>
</evidence>
<dbReference type="GO" id="GO:0051536">
    <property type="term" value="F:iron-sulfur cluster binding"/>
    <property type="evidence" value="ECO:0007669"/>
    <property type="project" value="UniProtKB-KW"/>
</dbReference>
<feature type="domain" description="4Fe-4S ferredoxin-type" evidence="7">
    <location>
        <begin position="1"/>
        <end position="29"/>
    </location>
</feature>
<evidence type="ECO:0000256" key="5">
    <source>
        <dbReference type="ARBA" id="ARBA00023014"/>
    </source>
</evidence>
<dbReference type="GO" id="GO:0009055">
    <property type="term" value="F:electron transfer activity"/>
    <property type="evidence" value="ECO:0007669"/>
    <property type="project" value="UniProtKB-UniRule"/>
</dbReference>
<dbReference type="InterPro" id="IPR051269">
    <property type="entry name" value="Fe-S_cluster_ET"/>
</dbReference>
<dbReference type="GO" id="GO:0005506">
    <property type="term" value="F:iron ion binding"/>
    <property type="evidence" value="ECO:0007669"/>
    <property type="project" value="UniProtKB-UniRule"/>
</dbReference>
<evidence type="ECO:0000256" key="1">
    <source>
        <dbReference type="ARBA" id="ARBA00022448"/>
    </source>
</evidence>
<evidence type="ECO:0000313" key="8">
    <source>
        <dbReference type="EMBL" id="MPQ44684.1"/>
    </source>
</evidence>